<dbReference type="GO" id="GO:0016491">
    <property type="term" value="F:oxidoreductase activity"/>
    <property type="evidence" value="ECO:0007669"/>
    <property type="project" value="UniProtKB-KW"/>
</dbReference>
<gene>
    <name evidence="5" type="ORF">PTTT1_LOCUS46517</name>
</gene>
<dbReference type="OMA" id="QKKFRCE"/>
<accession>A0A8J9X7L1</accession>
<reference evidence="5" key="1">
    <citation type="submission" date="2022-02" db="EMBL/GenBank/DDBJ databases">
        <authorList>
            <person name="Giguere J D."/>
        </authorList>
    </citation>
    <scope>NUCLEOTIDE SEQUENCE</scope>
    <source>
        <strain evidence="5">CCAP 1055/1</strain>
    </source>
</reference>
<comment type="similarity">
    <text evidence="1 4">Belongs to the short-chain dehydrogenases/reductases (SDR) family.</text>
</comment>
<dbReference type="PRINTS" id="PR00080">
    <property type="entry name" value="SDRFAMILY"/>
</dbReference>
<evidence type="ECO:0008006" key="6">
    <source>
        <dbReference type="Google" id="ProtNLM"/>
    </source>
</evidence>
<sequence>MMSTVSGRVAVVTGSNKGIGYFIALQLGLSNLFEHVLLACRDESRAADAVASLQAQLPNKVKVSSASLTLGNTESHRAFAKQMEESFGKVDVLVNNAGFAFKGSDSTPFKEQCTPTLDINFRGTVDLTNRLLPLIEKGTDPRVVNVASMAGRLAQLSPELQSKFSSNDLTMAELESLVDQFETAVHDGTQKDKGWGSSNYGISKLAVIAATKVWAREYANKGTVSINCCCPGYCKTDMTSAKGVRDPADGAKNAVIPATMENPPTGQFFENFKVGQW</sequence>
<protein>
    <recommendedName>
        <fullName evidence="6">Carbonyl reductase</fullName>
    </recommendedName>
</protein>
<dbReference type="PANTHER" id="PTHR43963:SF6">
    <property type="entry name" value="CHAIN DEHYDROGENASE FAMILY PROTEIN, PUTATIVE (AFU_ORTHOLOGUE AFUA_3G15350)-RELATED"/>
    <property type="match status" value="1"/>
</dbReference>
<organism evidence="5">
    <name type="scientific">Phaeodactylum tricornutum</name>
    <name type="common">Diatom</name>
    <dbReference type="NCBI Taxonomy" id="2850"/>
    <lineage>
        <taxon>Eukaryota</taxon>
        <taxon>Sar</taxon>
        <taxon>Stramenopiles</taxon>
        <taxon>Ochrophyta</taxon>
        <taxon>Bacillariophyta</taxon>
        <taxon>Bacillariophyceae</taxon>
        <taxon>Bacillariophycidae</taxon>
        <taxon>Naviculales</taxon>
        <taxon>Phaeodactylaceae</taxon>
        <taxon>Phaeodactylum</taxon>
    </lineage>
</organism>
<dbReference type="PANTHER" id="PTHR43963">
    <property type="entry name" value="CARBONYL REDUCTASE 1-RELATED"/>
    <property type="match status" value="1"/>
</dbReference>
<dbReference type="Proteomes" id="UP000836788">
    <property type="component" value="Chromosome 6"/>
</dbReference>
<proteinExistence type="inferred from homology"/>
<dbReference type="SUPFAM" id="SSF51735">
    <property type="entry name" value="NAD(P)-binding Rossmann-fold domains"/>
    <property type="match status" value="1"/>
</dbReference>
<evidence type="ECO:0000256" key="3">
    <source>
        <dbReference type="ARBA" id="ARBA00023002"/>
    </source>
</evidence>
<dbReference type="InterPro" id="IPR036291">
    <property type="entry name" value="NAD(P)-bd_dom_sf"/>
</dbReference>
<evidence type="ECO:0000256" key="2">
    <source>
        <dbReference type="ARBA" id="ARBA00022857"/>
    </source>
</evidence>
<dbReference type="InterPro" id="IPR002347">
    <property type="entry name" value="SDR_fam"/>
</dbReference>
<name>A0A8J9X7L1_PHATR</name>
<dbReference type="PRINTS" id="PR00081">
    <property type="entry name" value="GDHRDH"/>
</dbReference>
<dbReference type="Gene3D" id="3.40.50.720">
    <property type="entry name" value="NAD(P)-binding Rossmann-like Domain"/>
    <property type="match status" value="1"/>
</dbReference>
<evidence type="ECO:0000313" key="5">
    <source>
        <dbReference type="EMBL" id="CAG9290985.1"/>
    </source>
</evidence>
<evidence type="ECO:0000256" key="4">
    <source>
        <dbReference type="RuleBase" id="RU000363"/>
    </source>
</evidence>
<dbReference type="EMBL" id="OU594947">
    <property type="protein sequence ID" value="CAG9290985.1"/>
    <property type="molecule type" value="Genomic_DNA"/>
</dbReference>
<evidence type="ECO:0000256" key="1">
    <source>
        <dbReference type="ARBA" id="ARBA00006484"/>
    </source>
</evidence>
<keyword evidence="3" id="KW-0560">Oxidoreductase</keyword>
<dbReference type="AlphaFoldDB" id="A0A8J9X7L1"/>
<dbReference type="Pfam" id="PF00106">
    <property type="entry name" value="adh_short"/>
    <property type="match status" value="2"/>
</dbReference>
<keyword evidence="2" id="KW-0521">NADP</keyword>